<reference evidence="12" key="2">
    <citation type="journal article" date="2023" name="Science">
        <title>Genomic signatures of disease resistance in endangered staghorn corals.</title>
        <authorList>
            <person name="Vollmer S.V."/>
            <person name="Selwyn J.D."/>
            <person name="Despard B.A."/>
            <person name="Roesel C.L."/>
        </authorList>
    </citation>
    <scope>NUCLEOTIDE SEQUENCE</scope>
    <source>
        <strain evidence="12">K2</strain>
    </source>
</reference>
<dbReference type="EC" id="2.7.11.1" evidence="1"/>
<dbReference type="GO" id="GO:0005794">
    <property type="term" value="C:Golgi apparatus"/>
    <property type="evidence" value="ECO:0007669"/>
    <property type="project" value="TreeGrafter"/>
</dbReference>
<comment type="similarity">
    <text evidence="10">Belongs to the protein kinase superfamily.</text>
</comment>
<sequence>MGLKCSSICKPSVRVNGRRYKVVKDLGEGAFSYVNLVHHGKERFALKRIRLQLPEQEEAFEREVQAHRAVDHPNVLLLHDYDVDGTVQDLIEQTLSRNCHIPEIDILHMFKSLCDAILAFHTLNPPMAHRDIKPHNLLIGPDNTVILMDLGSVSKARCSIRSRREALALQERCAQECTSAYRAPELFEVLSNCDIDEKTDIWSLGCTLYAMAYGQSPCDGSALSANSGNILIPSDSVYSMELNGLILSMLKVDPQERPQLETIMRRLENLAPSSAFLGHDSAVNYTVQI</sequence>
<evidence type="ECO:0000256" key="4">
    <source>
        <dbReference type="ARBA" id="ARBA00022741"/>
    </source>
</evidence>
<dbReference type="GO" id="GO:0004674">
    <property type="term" value="F:protein serine/threonine kinase activity"/>
    <property type="evidence" value="ECO:0007669"/>
    <property type="project" value="UniProtKB-KW"/>
</dbReference>
<dbReference type="PROSITE" id="PS00107">
    <property type="entry name" value="PROTEIN_KINASE_ATP"/>
    <property type="match status" value="1"/>
</dbReference>
<dbReference type="PROSITE" id="PS00108">
    <property type="entry name" value="PROTEIN_KINASE_ST"/>
    <property type="match status" value="1"/>
</dbReference>
<dbReference type="Proteomes" id="UP001249851">
    <property type="component" value="Unassembled WGS sequence"/>
</dbReference>
<dbReference type="SUPFAM" id="SSF56112">
    <property type="entry name" value="Protein kinase-like (PK-like)"/>
    <property type="match status" value="1"/>
</dbReference>
<protein>
    <recommendedName>
        <fullName evidence="1">non-specific serine/threonine protein kinase</fullName>
        <ecNumber evidence="1">2.7.11.1</ecNumber>
    </recommendedName>
</protein>
<evidence type="ECO:0000256" key="5">
    <source>
        <dbReference type="ARBA" id="ARBA00022777"/>
    </source>
</evidence>
<comment type="catalytic activity">
    <reaction evidence="8">
        <text>L-seryl-[protein] + ATP = O-phospho-L-seryl-[protein] + ADP + H(+)</text>
        <dbReference type="Rhea" id="RHEA:17989"/>
        <dbReference type="Rhea" id="RHEA-COMP:9863"/>
        <dbReference type="Rhea" id="RHEA-COMP:11604"/>
        <dbReference type="ChEBI" id="CHEBI:15378"/>
        <dbReference type="ChEBI" id="CHEBI:29999"/>
        <dbReference type="ChEBI" id="CHEBI:30616"/>
        <dbReference type="ChEBI" id="CHEBI:83421"/>
        <dbReference type="ChEBI" id="CHEBI:456216"/>
        <dbReference type="EC" id="2.7.11.1"/>
    </reaction>
</comment>
<evidence type="ECO:0000256" key="3">
    <source>
        <dbReference type="ARBA" id="ARBA00022679"/>
    </source>
</evidence>
<evidence type="ECO:0000259" key="11">
    <source>
        <dbReference type="PROSITE" id="PS50011"/>
    </source>
</evidence>
<keyword evidence="4 9" id="KW-0547">Nucleotide-binding</keyword>
<reference evidence="12" key="1">
    <citation type="journal article" date="2023" name="G3 (Bethesda)">
        <title>Whole genome assembly and annotation of the endangered Caribbean coral Acropora cervicornis.</title>
        <authorList>
            <person name="Selwyn J.D."/>
            <person name="Vollmer S.V."/>
        </authorList>
    </citation>
    <scope>NUCLEOTIDE SEQUENCE</scope>
    <source>
        <strain evidence="12">K2</strain>
    </source>
</reference>
<proteinExistence type="inferred from homology"/>
<dbReference type="InterPro" id="IPR008271">
    <property type="entry name" value="Ser/Thr_kinase_AS"/>
</dbReference>
<dbReference type="Gene3D" id="1.10.510.10">
    <property type="entry name" value="Transferase(Phosphotransferase) domain 1"/>
    <property type="match status" value="1"/>
</dbReference>
<dbReference type="InterPro" id="IPR017441">
    <property type="entry name" value="Protein_kinase_ATP_BS"/>
</dbReference>
<dbReference type="InterPro" id="IPR052239">
    <property type="entry name" value="Ser/Thr-specific_kinases"/>
</dbReference>
<dbReference type="PANTHER" id="PTHR45998">
    <property type="entry name" value="SERINE/THREONINE-PROTEIN KINASE 16"/>
    <property type="match status" value="1"/>
</dbReference>
<comment type="catalytic activity">
    <reaction evidence="7">
        <text>L-threonyl-[protein] + ATP = O-phospho-L-threonyl-[protein] + ADP + H(+)</text>
        <dbReference type="Rhea" id="RHEA:46608"/>
        <dbReference type="Rhea" id="RHEA-COMP:11060"/>
        <dbReference type="Rhea" id="RHEA-COMP:11605"/>
        <dbReference type="ChEBI" id="CHEBI:15378"/>
        <dbReference type="ChEBI" id="CHEBI:30013"/>
        <dbReference type="ChEBI" id="CHEBI:30616"/>
        <dbReference type="ChEBI" id="CHEBI:61977"/>
        <dbReference type="ChEBI" id="CHEBI:456216"/>
        <dbReference type="EC" id="2.7.11.1"/>
    </reaction>
</comment>
<dbReference type="AlphaFoldDB" id="A0AAD9V715"/>
<evidence type="ECO:0000256" key="6">
    <source>
        <dbReference type="ARBA" id="ARBA00022840"/>
    </source>
</evidence>
<gene>
    <name evidence="12" type="ORF">P5673_013444</name>
</gene>
<evidence type="ECO:0000256" key="10">
    <source>
        <dbReference type="RuleBase" id="RU000304"/>
    </source>
</evidence>
<evidence type="ECO:0000256" key="2">
    <source>
        <dbReference type="ARBA" id="ARBA00022527"/>
    </source>
</evidence>
<keyword evidence="5 12" id="KW-0418">Kinase</keyword>
<evidence type="ECO:0000256" key="9">
    <source>
        <dbReference type="PROSITE-ProRule" id="PRU10141"/>
    </source>
</evidence>
<dbReference type="SMART" id="SM00220">
    <property type="entry name" value="S_TKc"/>
    <property type="match status" value="1"/>
</dbReference>
<accession>A0AAD9V715</accession>
<organism evidence="12 13">
    <name type="scientific">Acropora cervicornis</name>
    <name type="common">Staghorn coral</name>
    <dbReference type="NCBI Taxonomy" id="6130"/>
    <lineage>
        <taxon>Eukaryota</taxon>
        <taxon>Metazoa</taxon>
        <taxon>Cnidaria</taxon>
        <taxon>Anthozoa</taxon>
        <taxon>Hexacorallia</taxon>
        <taxon>Scleractinia</taxon>
        <taxon>Astrocoeniina</taxon>
        <taxon>Acroporidae</taxon>
        <taxon>Acropora</taxon>
    </lineage>
</organism>
<dbReference type="InterPro" id="IPR000719">
    <property type="entry name" value="Prot_kinase_dom"/>
</dbReference>
<keyword evidence="13" id="KW-1185">Reference proteome</keyword>
<keyword evidence="2 10" id="KW-0723">Serine/threonine-protein kinase</keyword>
<evidence type="ECO:0000256" key="8">
    <source>
        <dbReference type="ARBA" id="ARBA00048679"/>
    </source>
</evidence>
<dbReference type="PANTHER" id="PTHR45998:SF2">
    <property type="entry name" value="SERINE_THREONINE-PROTEIN KINASE 16"/>
    <property type="match status" value="1"/>
</dbReference>
<dbReference type="Pfam" id="PF00069">
    <property type="entry name" value="Pkinase"/>
    <property type="match status" value="1"/>
</dbReference>
<keyword evidence="3" id="KW-0808">Transferase</keyword>
<dbReference type="GO" id="GO:0005524">
    <property type="term" value="F:ATP binding"/>
    <property type="evidence" value="ECO:0007669"/>
    <property type="project" value="UniProtKB-UniRule"/>
</dbReference>
<evidence type="ECO:0000256" key="7">
    <source>
        <dbReference type="ARBA" id="ARBA00047899"/>
    </source>
</evidence>
<keyword evidence="6 9" id="KW-0067">ATP-binding</keyword>
<comment type="caution">
    <text evidence="12">The sequence shown here is derived from an EMBL/GenBank/DDBJ whole genome shotgun (WGS) entry which is preliminary data.</text>
</comment>
<dbReference type="InterPro" id="IPR011009">
    <property type="entry name" value="Kinase-like_dom_sf"/>
</dbReference>
<dbReference type="PROSITE" id="PS50011">
    <property type="entry name" value="PROTEIN_KINASE_DOM"/>
    <property type="match status" value="1"/>
</dbReference>
<dbReference type="EMBL" id="JARQWQ010000026">
    <property type="protein sequence ID" value="KAK2563105.1"/>
    <property type="molecule type" value="Genomic_DNA"/>
</dbReference>
<evidence type="ECO:0000313" key="12">
    <source>
        <dbReference type="EMBL" id="KAK2563105.1"/>
    </source>
</evidence>
<name>A0AAD9V715_ACRCE</name>
<feature type="binding site" evidence="9">
    <location>
        <position position="47"/>
    </location>
    <ligand>
        <name>ATP</name>
        <dbReference type="ChEBI" id="CHEBI:30616"/>
    </ligand>
</feature>
<evidence type="ECO:0000256" key="1">
    <source>
        <dbReference type="ARBA" id="ARBA00012513"/>
    </source>
</evidence>
<evidence type="ECO:0000313" key="13">
    <source>
        <dbReference type="Proteomes" id="UP001249851"/>
    </source>
</evidence>
<feature type="domain" description="Protein kinase" evidence="11">
    <location>
        <begin position="20"/>
        <end position="277"/>
    </location>
</feature>